<feature type="region of interest" description="Disordered" evidence="1">
    <location>
        <begin position="285"/>
        <end position="311"/>
    </location>
</feature>
<feature type="compositionally biased region" description="Basic and acidic residues" evidence="1">
    <location>
        <begin position="292"/>
        <end position="311"/>
    </location>
</feature>
<sequence length="397" mass="45409">MRRIGKGFSRVDTPLFDGMLVPQQAQDVEDAIEDEKDANTETYATLTKQFANLEQDKVAQGIEITKLKQRVRRRMHPNRGEIVELDANEDVTLEAVDAEVTMNADVQGRLPESQAKVYHLDLDHAKKVLTMQDTDEAEPAEVEEVIEVVTAAKLMTEVVTTAATTIIAAQVPKASAPRRRRGVIIQDPEEAATASEVMHSDVKSKDKGKGILIEEPKPLKRQAQIEQDEAFARELEARKNMMVYLKNLAGFKMDFFRGMTYKEIRPIFEKHYSLNQAFLERVEEEVTGQEEEGSKRKSKSSEHKASKKQKIDEEVGELKTYLQIVPNDEDDVYTEATPLALKVPVVDYQIHHEHNKPFYKIIRADGIHQQFLSFITLLKNFDREDLKMLWKLVQENF</sequence>
<evidence type="ECO:0000256" key="1">
    <source>
        <dbReference type="SAM" id="MobiDB-lite"/>
    </source>
</evidence>
<reference evidence="2" key="1">
    <citation type="journal article" date="2019" name="Sci. Rep.">
        <title>Draft genome of Tanacetum cinerariifolium, the natural source of mosquito coil.</title>
        <authorList>
            <person name="Yamashiro T."/>
            <person name="Shiraishi A."/>
            <person name="Satake H."/>
            <person name="Nakayama K."/>
        </authorList>
    </citation>
    <scope>NUCLEOTIDE SEQUENCE</scope>
</reference>
<dbReference type="EMBL" id="BKCJ010004632">
    <property type="protein sequence ID" value="GEU62193.1"/>
    <property type="molecule type" value="Genomic_DNA"/>
</dbReference>
<proteinExistence type="predicted"/>
<name>A0A6L2LK75_TANCI</name>
<dbReference type="AlphaFoldDB" id="A0A6L2LK75"/>
<gene>
    <name evidence="2" type="ORF">Tci_034171</name>
</gene>
<evidence type="ECO:0000313" key="2">
    <source>
        <dbReference type="EMBL" id="GEU62193.1"/>
    </source>
</evidence>
<protein>
    <submittedName>
        <fullName evidence="2">Uncharacterized protein</fullName>
    </submittedName>
</protein>
<organism evidence="2">
    <name type="scientific">Tanacetum cinerariifolium</name>
    <name type="common">Dalmatian daisy</name>
    <name type="synonym">Chrysanthemum cinerariifolium</name>
    <dbReference type="NCBI Taxonomy" id="118510"/>
    <lineage>
        <taxon>Eukaryota</taxon>
        <taxon>Viridiplantae</taxon>
        <taxon>Streptophyta</taxon>
        <taxon>Embryophyta</taxon>
        <taxon>Tracheophyta</taxon>
        <taxon>Spermatophyta</taxon>
        <taxon>Magnoliopsida</taxon>
        <taxon>eudicotyledons</taxon>
        <taxon>Gunneridae</taxon>
        <taxon>Pentapetalae</taxon>
        <taxon>asterids</taxon>
        <taxon>campanulids</taxon>
        <taxon>Asterales</taxon>
        <taxon>Asteraceae</taxon>
        <taxon>Asteroideae</taxon>
        <taxon>Anthemideae</taxon>
        <taxon>Anthemidinae</taxon>
        <taxon>Tanacetum</taxon>
    </lineage>
</organism>
<accession>A0A6L2LK75</accession>
<comment type="caution">
    <text evidence="2">The sequence shown here is derived from an EMBL/GenBank/DDBJ whole genome shotgun (WGS) entry which is preliminary data.</text>
</comment>